<feature type="transmembrane region" description="Helical" evidence="6">
    <location>
        <begin position="7"/>
        <end position="29"/>
    </location>
</feature>
<dbReference type="PANTHER" id="PTHR32060">
    <property type="entry name" value="TAIL-SPECIFIC PROTEASE"/>
    <property type="match status" value="1"/>
</dbReference>
<dbReference type="CDD" id="cd06782">
    <property type="entry name" value="cpPDZ_CPP-like"/>
    <property type="match status" value="1"/>
</dbReference>
<dbReference type="InterPro" id="IPR036034">
    <property type="entry name" value="PDZ_sf"/>
</dbReference>
<reference evidence="8 9" key="1">
    <citation type="journal article" date="2016" name="Nat. Commun.">
        <title>Thousands of microbial genomes shed light on interconnected biogeochemical processes in an aquifer system.</title>
        <authorList>
            <person name="Anantharaman K."/>
            <person name="Brown C.T."/>
            <person name="Hug L.A."/>
            <person name="Sharon I."/>
            <person name="Castelle C.J."/>
            <person name="Probst A.J."/>
            <person name="Thomas B.C."/>
            <person name="Singh A."/>
            <person name="Wilkins M.J."/>
            <person name="Karaoz U."/>
            <person name="Brodie E.L."/>
            <person name="Williams K.H."/>
            <person name="Hubbard S.S."/>
            <person name="Banfield J.F."/>
        </authorList>
    </citation>
    <scope>NUCLEOTIDE SEQUENCE [LARGE SCALE GENOMIC DNA]</scope>
</reference>
<dbReference type="GO" id="GO:0008236">
    <property type="term" value="F:serine-type peptidase activity"/>
    <property type="evidence" value="ECO:0007669"/>
    <property type="project" value="UniProtKB-KW"/>
</dbReference>
<dbReference type="Pfam" id="PF22694">
    <property type="entry name" value="CtpB_N-like"/>
    <property type="match status" value="1"/>
</dbReference>
<dbReference type="SUPFAM" id="SSF52096">
    <property type="entry name" value="ClpP/crotonase"/>
    <property type="match status" value="1"/>
</dbReference>
<evidence type="ECO:0000256" key="4">
    <source>
        <dbReference type="ARBA" id="ARBA00022825"/>
    </source>
</evidence>
<protein>
    <recommendedName>
        <fullName evidence="7">PDZ domain-containing protein</fullName>
    </recommendedName>
</protein>
<keyword evidence="2 5" id="KW-0645">Protease</keyword>
<dbReference type="Gene3D" id="2.30.42.10">
    <property type="match status" value="1"/>
</dbReference>
<dbReference type="SUPFAM" id="SSF50156">
    <property type="entry name" value="PDZ domain-like"/>
    <property type="match status" value="1"/>
</dbReference>
<organism evidence="8 9">
    <name type="scientific">Candidatus Giovannonibacteria bacterium RIFCSPLOWO2_01_FULL_45_34</name>
    <dbReference type="NCBI Taxonomy" id="1798351"/>
    <lineage>
        <taxon>Bacteria</taxon>
        <taxon>Candidatus Giovannoniibacteriota</taxon>
    </lineage>
</organism>
<evidence type="ECO:0000313" key="8">
    <source>
        <dbReference type="EMBL" id="OGF81318.1"/>
    </source>
</evidence>
<dbReference type="GO" id="GO:0007165">
    <property type="term" value="P:signal transduction"/>
    <property type="evidence" value="ECO:0007669"/>
    <property type="project" value="TreeGrafter"/>
</dbReference>
<dbReference type="GO" id="GO:0004175">
    <property type="term" value="F:endopeptidase activity"/>
    <property type="evidence" value="ECO:0007669"/>
    <property type="project" value="TreeGrafter"/>
</dbReference>
<evidence type="ECO:0000259" key="7">
    <source>
        <dbReference type="PROSITE" id="PS50106"/>
    </source>
</evidence>
<accession>A0A1F5X081</accession>
<dbReference type="InterPro" id="IPR004447">
    <property type="entry name" value="Peptidase_S41A"/>
</dbReference>
<dbReference type="Pfam" id="PF17820">
    <property type="entry name" value="PDZ_6"/>
    <property type="match status" value="1"/>
</dbReference>
<keyword evidence="4 5" id="KW-0720">Serine protease</keyword>
<comment type="caution">
    <text evidence="8">The sequence shown here is derived from an EMBL/GenBank/DDBJ whole genome shotgun (WGS) entry which is preliminary data.</text>
</comment>
<dbReference type="STRING" id="1798351.A2930_03590"/>
<dbReference type="CDD" id="cd07560">
    <property type="entry name" value="Peptidase_S41_CPP"/>
    <property type="match status" value="1"/>
</dbReference>
<dbReference type="NCBIfam" id="TIGR00225">
    <property type="entry name" value="prc"/>
    <property type="match status" value="1"/>
</dbReference>
<evidence type="ECO:0000256" key="2">
    <source>
        <dbReference type="ARBA" id="ARBA00022670"/>
    </source>
</evidence>
<feature type="domain" description="PDZ" evidence="7">
    <location>
        <begin position="105"/>
        <end position="173"/>
    </location>
</feature>
<keyword evidence="3 5" id="KW-0378">Hydrolase</keyword>
<dbReference type="InterPro" id="IPR001478">
    <property type="entry name" value="PDZ"/>
</dbReference>
<dbReference type="SMART" id="SM00228">
    <property type="entry name" value="PDZ"/>
    <property type="match status" value="1"/>
</dbReference>
<keyword evidence="6" id="KW-0472">Membrane</keyword>
<dbReference type="InterPro" id="IPR005151">
    <property type="entry name" value="Tail-specific_protease"/>
</dbReference>
<evidence type="ECO:0000256" key="3">
    <source>
        <dbReference type="ARBA" id="ARBA00022801"/>
    </source>
</evidence>
<comment type="similarity">
    <text evidence="1 5">Belongs to the peptidase S41A family.</text>
</comment>
<dbReference type="SMART" id="SM00245">
    <property type="entry name" value="TSPc"/>
    <property type="match status" value="1"/>
</dbReference>
<dbReference type="AlphaFoldDB" id="A0A1F5X081"/>
<dbReference type="FunFam" id="2.30.42.10:FF:000063">
    <property type="entry name" value="Peptidase, S41 family"/>
    <property type="match status" value="1"/>
</dbReference>
<dbReference type="Gene3D" id="3.90.226.10">
    <property type="entry name" value="2-enoyl-CoA Hydratase, Chain A, domain 1"/>
    <property type="match status" value="1"/>
</dbReference>
<dbReference type="InterPro" id="IPR029045">
    <property type="entry name" value="ClpP/crotonase-like_dom_sf"/>
</dbReference>
<dbReference type="InterPro" id="IPR055210">
    <property type="entry name" value="CtpA/B_N"/>
</dbReference>
<dbReference type="Gene3D" id="3.30.750.44">
    <property type="match status" value="1"/>
</dbReference>
<dbReference type="GO" id="GO:0006508">
    <property type="term" value="P:proteolysis"/>
    <property type="evidence" value="ECO:0007669"/>
    <property type="project" value="UniProtKB-KW"/>
</dbReference>
<dbReference type="PANTHER" id="PTHR32060:SF30">
    <property type="entry name" value="CARBOXY-TERMINAL PROCESSING PROTEASE CTPA"/>
    <property type="match status" value="1"/>
</dbReference>
<evidence type="ECO:0000256" key="1">
    <source>
        <dbReference type="ARBA" id="ARBA00009179"/>
    </source>
</evidence>
<proteinExistence type="inferred from homology"/>
<evidence type="ECO:0000256" key="6">
    <source>
        <dbReference type="SAM" id="Phobius"/>
    </source>
</evidence>
<name>A0A1F5X081_9BACT</name>
<dbReference type="Pfam" id="PF03572">
    <property type="entry name" value="Peptidase_S41"/>
    <property type="match status" value="1"/>
</dbReference>
<gene>
    <name evidence="8" type="ORF">A2930_03590</name>
</gene>
<sequence length="425" mass="46350">MWTGKKLMSLAGAAILVAVIFVFGVYIGVQLPGENKVVQVLGKRPPASVLENTDFAPFWQAWDLIEQKYVNIGDVKRQDMVYGAISGMLKSLGDPYTVFFPPKENAEFQSEVKGAFEGVGMEVGMRKNIITIIAPLKDSPAEKAGVKAGDKILKIDDHSASDLTLEEAVRYIRGPKGTKVKIIVARDGEESTLTIEIERAVINIPVIDTSSEKSQADADGKLSPENKYKDEAGQNGIYIITLYNFSETSPTQFRMALRNFIISGKSKLILDLRNNPGGYLEAAVDIASWFLPRGDIVVQEDFGKENKEIHRSKGYDIFKNLSMVVLVNEGSASASEILAGALRDHGIAKLIGAKTFGKGSVQELIPITADTSLKVTIAKWLTPNGVSISEKGLDPDISVEFKKEDADKGIDPQMEKAIETLKGIK</sequence>
<dbReference type="PROSITE" id="PS50106">
    <property type="entry name" value="PDZ"/>
    <property type="match status" value="1"/>
</dbReference>
<dbReference type="InterPro" id="IPR041489">
    <property type="entry name" value="PDZ_6"/>
</dbReference>
<keyword evidence="6" id="KW-0812">Transmembrane</keyword>
<keyword evidence="6" id="KW-1133">Transmembrane helix</keyword>
<evidence type="ECO:0000256" key="5">
    <source>
        <dbReference type="RuleBase" id="RU004404"/>
    </source>
</evidence>
<dbReference type="GO" id="GO:0030288">
    <property type="term" value="C:outer membrane-bounded periplasmic space"/>
    <property type="evidence" value="ECO:0007669"/>
    <property type="project" value="TreeGrafter"/>
</dbReference>
<dbReference type="EMBL" id="MFID01000013">
    <property type="protein sequence ID" value="OGF81318.1"/>
    <property type="molecule type" value="Genomic_DNA"/>
</dbReference>
<evidence type="ECO:0000313" key="9">
    <source>
        <dbReference type="Proteomes" id="UP000178114"/>
    </source>
</evidence>
<dbReference type="Proteomes" id="UP000178114">
    <property type="component" value="Unassembled WGS sequence"/>
</dbReference>